<evidence type="ECO:0000256" key="2">
    <source>
        <dbReference type="ARBA" id="ARBA00022679"/>
    </source>
</evidence>
<feature type="region of interest" description="Disordered" evidence="8">
    <location>
        <begin position="521"/>
        <end position="617"/>
    </location>
</feature>
<dbReference type="PROSITE" id="PS50994">
    <property type="entry name" value="INTEGRASE"/>
    <property type="match status" value="1"/>
</dbReference>
<dbReference type="Gene3D" id="3.30.420.10">
    <property type="entry name" value="Ribonuclease H-like superfamily/Ribonuclease H"/>
    <property type="match status" value="1"/>
</dbReference>
<dbReference type="GO" id="GO:0015074">
    <property type="term" value="P:DNA integration"/>
    <property type="evidence" value="ECO:0007669"/>
    <property type="project" value="InterPro"/>
</dbReference>
<feature type="compositionally biased region" description="Low complexity" evidence="8">
    <location>
        <begin position="572"/>
        <end position="584"/>
    </location>
</feature>
<dbReference type="GO" id="GO:0003676">
    <property type="term" value="F:nucleic acid binding"/>
    <property type="evidence" value="ECO:0007669"/>
    <property type="project" value="InterPro"/>
</dbReference>
<dbReference type="InterPro" id="IPR036397">
    <property type="entry name" value="RNaseH_sf"/>
</dbReference>
<dbReference type="PANTHER" id="PTHR37984">
    <property type="entry name" value="PROTEIN CBG26694"/>
    <property type="match status" value="1"/>
</dbReference>
<organism evidence="10">
    <name type="scientific">Photinus pyralis</name>
    <name type="common">Common eastern firefly</name>
    <name type="synonym">Lampyris pyralis</name>
    <dbReference type="NCBI Taxonomy" id="7054"/>
    <lineage>
        <taxon>Eukaryota</taxon>
        <taxon>Metazoa</taxon>
        <taxon>Ecdysozoa</taxon>
        <taxon>Arthropoda</taxon>
        <taxon>Hexapoda</taxon>
        <taxon>Insecta</taxon>
        <taxon>Pterygota</taxon>
        <taxon>Neoptera</taxon>
        <taxon>Endopterygota</taxon>
        <taxon>Coleoptera</taxon>
        <taxon>Polyphaga</taxon>
        <taxon>Elateriformia</taxon>
        <taxon>Elateroidea</taxon>
        <taxon>Lampyridae</taxon>
        <taxon>Lampyrinae</taxon>
        <taxon>Photinus</taxon>
    </lineage>
</organism>
<keyword evidence="5" id="KW-0255">Endonuclease</keyword>
<evidence type="ECO:0000313" key="10">
    <source>
        <dbReference type="EMBL" id="JAV79686.1"/>
    </source>
</evidence>
<feature type="domain" description="Integrase catalytic" evidence="9">
    <location>
        <begin position="273"/>
        <end position="425"/>
    </location>
</feature>
<dbReference type="SUPFAM" id="SSF53098">
    <property type="entry name" value="Ribonuclease H-like"/>
    <property type="match status" value="1"/>
</dbReference>
<dbReference type="InterPro" id="IPR041373">
    <property type="entry name" value="RT_RNaseH"/>
</dbReference>
<reference evidence="10" key="1">
    <citation type="journal article" date="2016" name="Sci. Rep.">
        <title>Molecular characterization of firefly nuptial gifts: a multi-omics approach sheds light on postcopulatory sexual selection.</title>
        <authorList>
            <person name="Al-Wathiqui N."/>
            <person name="Fallon T.R."/>
            <person name="South A."/>
            <person name="Weng J.K."/>
            <person name="Lewis S.M."/>
        </authorList>
    </citation>
    <scope>NUCLEOTIDE SEQUENCE</scope>
</reference>
<dbReference type="AlphaFoldDB" id="A0A1Y1M6Z1"/>
<proteinExistence type="predicted"/>
<dbReference type="EC" id="2.7.7.49" evidence="1"/>
<dbReference type="Gene3D" id="3.10.20.370">
    <property type="match status" value="1"/>
</dbReference>
<feature type="compositionally biased region" description="Low complexity" evidence="8">
    <location>
        <begin position="608"/>
        <end position="617"/>
    </location>
</feature>
<dbReference type="Gene3D" id="1.10.340.70">
    <property type="match status" value="1"/>
</dbReference>
<accession>A0A1Y1M6Z1</accession>
<feature type="compositionally biased region" description="Low complexity" evidence="8">
    <location>
        <begin position="547"/>
        <end position="558"/>
    </location>
</feature>
<dbReference type="EMBL" id="GEZM01042721">
    <property type="protein sequence ID" value="JAV79686.1"/>
    <property type="molecule type" value="Transcribed_RNA"/>
</dbReference>
<dbReference type="InterPro" id="IPR001584">
    <property type="entry name" value="Integrase_cat-core"/>
</dbReference>
<dbReference type="Pfam" id="PF00665">
    <property type="entry name" value="rve"/>
    <property type="match status" value="1"/>
</dbReference>
<protein>
    <recommendedName>
        <fullName evidence="1">RNA-directed DNA polymerase</fullName>
        <ecNumber evidence="1">2.7.7.49</ecNumber>
    </recommendedName>
</protein>
<evidence type="ECO:0000256" key="3">
    <source>
        <dbReference type="ARBA" id="ARBA00022695"/>
    </source>
</evidence>
<dbReference type="InterPro" id="IPR043502">
    <property type="entry name" value="DNA/RNA_pol_sf"/>
</dbReference>
<sequence length="617" mass="70837">MHYDPKLPLIVETDASFVGLGAVLSHKMSNGMERPIAFASRTLSKSEQNYSQIDKEATAIFWGINKFFQYCYGRKFVLRTDHKPLVTIFNPDKALPTLSAMRMLNYAIYLSGFNYTIEYRSTHENLNADYFSRFPEPTKIAEDETSIFQTKQIEYMPVTREQIRRETIKDEVLRKVCHELESSSSNETQTKYNMHDGCIFYGMRVVIPKSLQQTVLNELHDAHLGMTKMKAMARSYCFWNGIDADIEMTVKKCRSCCLVQKEAAKVPVHSWEFPSFPFQRIHIDYAGPFMNTNFLLIVDAYSKWPEIFPTRNTDTKTTIRILRRTFARFGIPVTMVSDNGPQFRSNEMDTFTKQNGIRHKFTAPYHPASNGQAERYVQMLKKGLRCMADEPGDLDLKLDRLLIQYRKAPNSTTGQSPAELMFGRQIRTKLDLMKRDLTTEMNENSSNEPVSREFVSGDKVQIRSYRNLRVKWEFGTVFARCGLTHYDVEVDGRHRKCHVNQMRRTLCEGGDDIHADHSDSALEAAPSTSQPHPTIMSKSAETRPACVSTDSSVIDSTSPMRLPVGQSTPYRQSNTWQQSPQQQESETDQEPTLVQPDSADILRRSGRLRLPPNRLNL</sequence>
<dbReference type="FunFam" id="3.10.20.370:FF:000001">
    <property type="entry name" value="Retrovirus-related Pol polyprotein from transposon 17.6-like protein"/>
    <property type="match status" value="1"/>
</dbReference>
<keyword evidence="3" id="KW-0548">Nucleotidyltransferase</keyword>
<dbReference type="InterPro" id="IPR041588">
    <property type="entry name" value="Integrase_H2C2"/>
</dbReference>
<dbReference type="InterPro" id="IPR050951">
    <property type="entry name" value="Retrovirus_Pol_polyprotein"/>
</dbReference>
<dbReference type="GO" id="GO:0016787">
    <property type="term" value="F:hydrolase activity"/>
    <property type="evidence" value="ECO:0007669"/>
    <property type="project" value="UniProtKB-KW"/>
</dbReference>
<evidence type="ECO:0000256" key="5">
    <source>
        <dbReference type="ARBA" id="ARBA00022759"/>
    </source>
</evidence>
<dbReference type="GO" id="GO:0003964">
    <property type="term" value="F:RNA-directed DNA polymerase activity"/>
    <property type="evidence" value="ECO:0007669"/>
    <property type="project" value="UniProtKB-KW"/>
</dbReference>
<evidence type="ECO:0000259" key="9">
    <source>
        <dbReference type="PROSITE" id="PS50994"/>
    </source>
</evidence>
<evidence type="ECO:0000256" key="4">
    <source>
        <dbReference type="ARBA" id="ARBA00022722"/>
    </source>
</evidence>
<evidence type="ECO:0000256" key="8">
    <source>
        <dbReference type="SAM" id="MobiDB-lite"/>
    </source>
</evidence>
<dbReference type="GO" id="GO:0042575">
    <property type="term" value="C:DNA polymerase complex"/>
    <property type="evidence" value="ECO:0007669"/>
    <property type="project" value="UniProtKB-ARBA"/>
</dbReference>
<dbReference type="CDD" id="cd09274">
    <property type="entry name" value="RNase_HI_RT_Ty3"/>
    <property type="match status" value="1"/>
</dbReference>
<dbReference type="EMBL" id="GEZM01042722">
    <property type="protein sequence ID" value="JAV79681.1"/>
    <property type="molecule type" value="Transcribed_RNA"/>
</dbReference>
<keyword evidence="7" id="KW-0695">RNA-directed DNA polymerase</keyword>
<dbReference type="GO" id="GO:0004519">
    <property type="term" value="F:endonuclease activity"/>
    <property type="evidence" value="ECO:0007669"/>
    <property type="project" value="UniProtKB-KW"/>
</dbReference>
<dbReference type="FunFam" id="1.10.340.70:FF:000003">
    <property type="entry name" value="Protein CBG25708"/>
    <property type="match status" value="1"/>
</dbReference>
<keyword evidence="2" id="KW-0808">Transferase</keyword>
<evidence type="ECO:0000256" key="6">
    <source>
        <dbReference type="ARBA" id="ARBA00022801"/>
    </source>
</evidence>
<keyword evidence="4" id="KW-0540">Nuclease</keyword>
<dbReference type="SUPFAM" id="SSF56672">
    <property type="entry name" value="DNA/RNA polymerases"/>
    <property type="match status" value="1"/>
</dbReference>
<dbReference type="InterPro" id="IPR012337">
    <property type="entry name" value="RNaseH-like_sf"/>
</dbReference>
<dbReference type="PANTHER" id="PTHR37984:SF5">
    <property type="entry name" value="PROTEIN NYNRIN-LIKE"/>
    <property type="match status" value="1"/>
</dbReference>
<keyword evidence="6" id="KW-0378">Hydrolase</keyword>
<evidence type="ECO:0000256" key="7">
    <source>
        <dbReference type="ARBA" id="ARBA00022918"/>
    </source>
</evidence>
<name>A0A1Y1M6Z1_PHOPY</name>
<dbReference type="Pfam" id="PF17921">
    <property type="entry name" value="Integrase_H2C2"/>
    <property type="match status" value="1"/>
</dbReference>
<evidence type="ECO:0000256" key="1">
    <source>
        <dbReference type="ARBA" id="ARBA00012493"/>
    </source>
</evidence>
<feature type="compositionally biased region" description="Polar residues" evidence="8">
    <location>
        <begin position="526"/>
        <end position="539"/>
    </location>
</feature>
<dbReference type="Pfam" id="PF17917">
    <property type="entry name" value="RT_RNaseH"/>
    <property type="match status" value="1"/>
</dbReference>
<dbReference type="FunFam" id="3.30.420.10:FF:000063">
    <property type="entry name" value="Retrovirus-related Pol polyprotein from transposon 297-like Protein"/>
    <property type="match status" value="1"/>
</dbReference>